<dbReference type="EMBL" id="FXAM01000003">
    <property type="protein sequence ID" value="SMF97623.1"/>
    <property type="molecule type" value="Genomic_DNA"/>
</dbReference>
<feature type="modified residue" description="FMN phosphoryl threonine" evidence="6">
    <location>
        <position position="205"/>
    </location>
</feature>
<evidence type="ECO:0000256" key="2">
    <source>
        <dbReference type="ARBA" id="ARBA00022553"/>
    </source>
</evidence>
<evidence type="ECO:0000256" key="7">
    <source>
        <dbReference type="SAM" id="Phobius"/>
    </source>
</evidence>
<keyword evidence="4 6" id="KW-0288">FMN</keyword>
<dbReference type="STRING" id="1760988.SAMN02949497_0193"/>
<keyword evidence="6 7" id="KW-1133">Transmembrane helix</keyword>
<gene>
    <name evidence="6" type="primary">rnfG</name>
    <name evidence="9" type="ORF">SAMN02949497_0193</name>
</gene>
<dbReference type="EC" id="7.-.-.-" evidence="6"/>
<feature type="domain" description="FMN-binding" evidence="8">
    <location>
        <begin position="130"/>
        <end position="222"/>
    </location>
</feature>
<comment type="subunit">
    <text evidence="6">The complex is composed of six subunits: RnfA, RnfB, RnfC, RnfD, RnfE and RnfG.</text>
</comment>
<keyword evidence="10" id="KW-1185">Reference proteome</keyword>
<dbReference type="AlphaFoldDB" id="A0A1Y6DAG8"/>
<evidence type="ECO:0000256" key="4">
    <source>
        <dbReference type="ARBA" id="ARBA00022643"/>
    </source>
</evidence>
<dbReference type="PIRSF" id="PIRSF006091">
    <property type="entry name" value="E_trnsport_RnfG"/>
    <property type="match status" value="1"/>
</dbReference>
<dbReference type="PANTHER" id="PTHR36118:SF1">
    <property type="entry name" value="ION-TRANSLOCATING OXIDOREDUCTASE COMPLEX SUBUNIT G"/>
    <property type="match status" value="1"/>
</dbReference>
<feature type="transmembrane region" description="Helical" evidence="7">
    <location>
        <begin position="36"/>
        <end position="57"/>
    </location>
</feature>
<dbReference type="GO" id="GO:0009055">
    <property type="term" value="F:electron transfer activity"/>
    <property type="evidence" value="ECO:0007669"/>
    <property type="project" value="InterPro"/>
</dbReference>
<evidence type="ECO:0000256" key="5">
    <source>
        <dbReference type="ARBA" id="ARBA00022982"/>
    </source>
</evidence>
<evidence type="ECO:0000256" key="6">
    <source>
        <dbReference type="HAMAP-Rule" id="MF_00479"/>
    </source>
</evidence>
<evidence type="ECO:0000256" key="3">
    <source>
        <dbReference type="ARBA" id="ARBA00022630"/>
    </source>
</evidence>
<keyword evidence="2 6" id="KW-0597">Phosphoprotein</keyword>
<dbReference type="NCBIfam" id="TIGR01947">
    <property type="entry name" value="rnfG"/>
    <property type="match status" value="1"/>
</dbReference>
<evidence type="ECO:0000256" key="1">
    <source>
        <dbReference type="ARBA" id="ARBA00022448"/>
    </source>
</evidence>
<dbReference type="InterPro" id="IPR010209">
    <property type="entry name" value="Ion_transpt_RnfG/RsxG"/>
</dbReference>
<comment type="subcellular location">
    <subcellularLocation>
        <location evidence="6">Cell inner membrane</location>
        <topology evidence="6">Single-pass membrane protein</topology>
    </subcellularLocation>
</comment>
<keyword evidence="6" id="KW-1003">Cell membrane</keyword>
<dbReference type="OrthoDB" id="9784165at2"/>
<keyword evidence="3 6" id="KW-0285">Flavoprotein</keyword>
<comment type="function">
    <text evidence="6">Part of a membrane-bound complex that couples electron transfer with translocation of ions across the membrane.</text>
</comment>
<dbReference type="PANTHER" id="PTHR36118">
    <property type="entry name" value="ION-TRANSLOCATING OXIDOREDUCTASE COMPLEX SUBUNIT G"/>
    <property type="match status" value="1"/>
</dbReference>
<keyword evidence="6" id="KW-0997">Cell inner membrane</keyword>
<sequence length="239" mass="25716">MIAIDRAAAREYATELWTKLRKQFDDLDALRQRLDYQTYMLAACGLVASLLLGFGDLATKGSIELRQAEDLQATLGQVLPPELYDNDLLAQPRTLTSSVAETGSESTQVYVATKGGAVTGVAFKMIAQGGYAGPITLMLGLDRDGKILGTRVVAHAETPGLGDKVEAAKSDWIFKFTGRSLDNTPPTAWKVKKDGGDFDQFAGATITPRAVVRGVEGGLKFFAAHRQELLSTPPEQAQP</sequence>
<evidence type="ECO:0000313" key="9">
    <source>
        <dbReference type="EMBL" id="SMF97623.1"/>
    </source>
</evidence>
<comment type="similarity">
    <text evidence="6">Belongs to the RnfG family.</text>
</comment>
<reference evidence="9 10" key="1">
    <citation type="submission" date="2016-12" db="EMBL/GenBank/DDBJ databases">
        <authorList>
            <person name="Song W.-J."/>
            <person name="Kurnit D.M."/>
        </authorList>
    </citation>
    <scope>NUCLEOTIDE SEQUENCE [LARGE SCALE GENOMIC DNA]</scope>
    <source>
        <strain evidence="9 10">175</strain>
    </source>
</reference>
<keyword evidence="6" id="KW-1278">Translocase</keyword>
<proteinExistence type="inferred from homology"/>
<comment type="cofactor">
    <cofactor evidence="6">
        <name>FMN</name>
        <dbReference type="ChEBI" id="CHEBI:58210"/>
    </cofactor>
</comment>
<keyword evidence="5 6" id="KW-0249">Electron transport</keyword>
<dbReference type="HAMAP" id="MF_00479">
    <property type="entry name" value="RsxG_RnfG"/>
    <property type="match status" value="1"/>
</dbReference>
<dbReference type="SMART" id="SM00900">
    <property type="entry name" value="FMN_bind"/>
    <property type="match status" value="1"/>
</dbReference>
<dbReference type="GO" id="GO:0010181">
    <property type="term" value="F:FMN binding"/>
    <property type="evidence" value="ECO:0007669"/>
    <property type="project" value="InterPro"/>
</dbReference>
<dbReference type="Proteomes" id="UP000192923">
    <property type="component" value="Unassembled WGS sequence"/>
</dbReference>
<keyword evidence="6 7" id="KW-0812">Transmembrane</keyword>
<keyword evidence="6 7" id="KW-0472">Membrane</keyword>
<dbReference type="Pfam" id="PF04205">
    <property type="entry name" value="FMN_bind"/>
    <property type="match status" value="1"/>
</dbReference>
<organism evidence="9 10">
    <name type="scientific">Methylomagnum ishizawai</name>
    <dbReference type="NCBI Taxonomy" id="1760988"/>
    <lineage>
        <taxon>Bacteria</taxon>
        <taxon>Pseudomonadati</taxon>
        <taxon>Pseudomonadota</taxon>
        <taxon>Gammaproteobacteria</taxon>
        <taxon>Methylococcales</taxon>
        <taxon>Methylococcaceae</taxon>
        <taxon>Methylomagnum</taxon>
    </lineage>
</organism>
<dbReference type="RefSeq" id="WP_085216646.1">
    <property type="nucleotide sequence ID" value="NZ_FXAM01000003.1"/>
</dbReference>
<dbReference type="GO" id="GO:0005886">
    <property type="term" value="C:plasma membrane"/>
    <property type="evidence" value="ECO:0007669"/>
    <property type="project" value="UniProtKB-SubCell"/>
</dbReference>
<dbReference type="InterPro" id="IPR007329">
    <property type="entry name" value="FMN-bd"/>
</dbReference>
<keyword evidence="1 6" id="KW-0813">Transport</keyword>
<protein>
    <recommendedName>
        <fullName evidence="6">Ion-translocating oxidoreductase complex subunit G</fullName>
        <ecNumber evidence="6">7.-.-.-</ecNumber>
    </recommendedName>
    <alternativeName>
        <fullName evidence="6">Rnf electron transport complex subunit G</fullName>
    </alternativeName>
</protein>
<accession>A0A1Y6DAG8</accession>
<evidence type="ECO:0000259" key="8">
    <source>
        <dbReference type="SMART" id="SM00900"/>
    </source>
</evidence>
<dbReference type="GO" id="GO:0022900">
    <property type="term" value="P:electron transport chain"/>
    <property type="evidence" value="ECO:0007669"/>
    <property type="project" value="UniProtKB-UniRule"/>
</dbReference>
<evidence type="ECO:0000313" key="10">
    <source>
        <dbReference type="Proteomes" id="UP000192923"/>
    </source>
</evidence>
<dbReference type="NCBIfam" id="NF002519">
    <property type="entry name" value="PRK01908.1"/>
    <property type="match status" value="1"/>
</dbReference>
<name>A0A1Y6DAG8_9GAMM</name>